<feature type="domain" description="C2H2-type" evidence="13">
    <location>
        <begin position="397"/>
        <end position="424"/>
    </location>
</feature>
<evidence type="ECO:0000313" key="15">
    <source>
        <dbReference type="EMBL" id="KAF6412511.1"/>
    </source>
</evidence>
<dbReference type="FunFam" id="3.30.160.60:FF:000320">
    <property type="entry name" value="Zinc finger protein 777"/>
    <property type="match status" value="1"/>
</dbReference>
<dbReference type="InterPro" id="IPR036051">
    <property type="entry name" value="KRAB_dom_sf"/>
</dbReference>
<evidence type="ECO:0000256" key="7">
    <source>
        <dbReference type="ARBA" id="ARBA00023015"/>
    </source>
</evidence>
<evidence type="ECO:0000256" key="1">
    <source>
        <dbReference type="ARBA" id="ARBA00004123"/>
    </source>
</evidence>
<proteinExistence type="inferred from homology"/>
<sequence>MAEEAQDPLTFEDVAVYFSREEWSLLNSTQRCLYRDVMLENFALIVSLGFTPSRAHVVTQLEGEEEPWVPSIVDMTLVSRAEAGRGPGLGYLPRRTTEDAPPQQVKSCRVPLSDKHLLCGESGKDIPAILGHLQHRATCGNGKPRGSQDHKAALWPGSCRQQPRGTGTAQEPLRCGRCGAAFPRASVLLDHLLTRCAEGTLRCPARASAPKEHSPLVGLQGGRSAAVPHVCADCGRAFSYPSKLRKHQKVHTGVRPFECGECGKTFNRKDALALHRRVHTGERPHACSECGRAFGVLSTLIRHRRVHVGARPFACRECGKAFKYSHSCALHRRVHTGERPYACEQCGRAYVTRSGLYQHRKVHTGERPYACGRCGKAFTTRSYRNRHQRFHTEDRPHSCAECGKTFKHGSTLLQHRKAHAATGRGAGKPAPAQAPGAARRLL</sequence>
<evidence type="ECO:0000259" key="14">
    <source>
        <dbReference type="PROSITE" id="PS50805"/>
    </source>
</evidence>
<evidence type="ECO:0000256" key="6">
    <source>
        <dbReference type="ARBA" id="ARBA00022833"/>
    </source>
</evidence>
<keyword evidence="6" id="KW-0862">Zinc</keyword>
<keyword evidence="10" id="KW-0539">Nucleus</keyword>
<feature type="domain" description="C2H2-type" evidence="13">
    <location>
        <begin position="313"/>
        <end position="340"/>
    </location>
</feature>
<dbReference type="Proteomes" id="UP000593571">
    <property type="component" value="Unassembled WGS sequence"/>
</dbReference>
<dbReference type="AlphaFoldDB" id="A0A7J8CNR3"/>
<dbReference type="FunFam" id="3.30.160.60:FF:000710">
    <property type="entry name" value="Zinc finger protein 768"/>
    <property type="match status" value="1"/>
</dbReference>
<feature type="compositionally biased region" description="Low complexity" evidence="12">
    <location>
        <begin position="427"/>
        <end position="442"/>
    </location>
</feature>
<dbReference type="Pfam" id="PF00096">
    <property type="entry name" value="zf-C2H2"/>
    <property type="match status" value="6"/>
</dbReference>
<feature type="domain" description="C2H2-type" evidence="13">
    <location>
        <begin position="285"/>
        <end position="312"/>
    </location>
</feature>
<evidence type="ECO:0000259" key="13">
    <source>
        <dbReference type="PROSITE" id="PS50157"/>
    </source>
</evidence>
<dbReference type="PROSITE" id="PS50805">
    <property type="entry name" value="KRAB"/>
    <property type="match status" value="1"/>
</dbReference>
<protein>
    <submittedName>
        <fullName evidence="15">Zinc finger protein 584</fullName>
    </submittedName>
</protein>
<dbReference type="FunFam" id="3.30.160.60:FF:000384">
    <property type="entry name" value="Zinc finger protein 550"/>
    <property type="match status" value="2"/>
</dbReference>
<dbReference type="FunFam" id="3.30.160.60:FF:002343">
    <property type="entry name" value="Zinc finger protein 33A"/>
    <property type="match status" value="1"/>
</dbReference>
<dbReference type="PANTHER" id="PTHR24394">
    <property type="entry name" value="ZINC FINGER PROTEIN"/>
    <property type="match status" value="1"/>
</dbReference>
<accession>A0A7J8CNR3</accession>
<dbReference type="InterPro" id="IPR036236">
    <property type="entry name" value="Znf_C2H2_sf"/>
</dbReference>
<gene>
    <name evidence="15" type="ORF">HJG63_021201</name>
</gene>
<feature type="domain" description="C2H2-type" evidence="13">
    <location>
        <begin position="229"/>
        <end position="256"/>
    </location>
</feature>
<keyword evidence="16" id="KW-1185">Reference proteome</keyword>
<dbReference type="Gene3D" id="3.30.160.60">
    <property type="entry name" value="Classic Zinc Finger"/>
    <property type="match status" value="7"/>
</dbReference>
<comment type="caution">
    <text evidence="15">The sequence shown here is derived from an EMBL/GenBank/DDBJ whole genome shotgun (WGS) entry which is preliminary data.</text>
</comment>
<evidence type="ECO:0000256" key="9">
    <source>
        <dbReference type="ARBA" id="ARBA00023163"/>
    </source>
</evidence>
<keyword evidence="9" id="KW-0804">Transcription</keyword>
<dbReference type="FunFam" id="3.30.160.60:FF:000688">
    <property type="entry name" value="zinc finger protein 197 isoform X1"/>
    <property type="match status" value="1"/>
</dbReference>
<dbReference type="SMART" id="SM00349">
    <property type="entry name" value="KRAB"/>
    <property type="match status" value="1"/>
</dbReference>
<evidence type="ECO:0000256" key="5">
    <source>
        <dbReference type="ARBA" id="ARBA00022771"/>
    </source>
</evidence>
<name>A0A7J8CNR3_ROUAE</name>
<evidence type="ECO:0000256" key="3">
    <source>
        <dbReference type="ARBA" id="ARBA00022723"/>
    </source>
</evidence>
<keyword evidence="8" id="KW-0238">DNA-binding</keyword>
<evidence type="ECO:0000256" key="10">
    <source>
        <dbReference type="ARBA" id="ARBA00023242"/>
    </source>
</evidence>
<organism evidence="15 16">
    <name type="scientific">Rousettus aegyptiacus</name>
    <name type="common">Egyptian fruit bat</name>
    <name type="synonym">Pteropus aegyptiacus</name>
    <dbReference type="NCBI Taxonomy" id="9407"/>
    <lineage>
        <taxon>Eukaryota</taxon>
        <taxon>Metazoa</taxon>
        <taxon>Chordata</taxon>
        <taxon>Craniata</taxon>
        <taxon>Vertebrata</taxon>
        <taxon>Euteleostomi</taxon>
        <taxon>Mammalia</taxon>
        <taxon>Eutheria</taxon>
        <taxon>Laurasiatheria</taxon>
        <taxon>Chiroptera</taxon>
        <taxon>Yinpterochiroptera</taxon>
        <taxon>Pteropodoidea</taxon>
        <taxon>Pteropodidae</taxon>
        <taxon>Rousettinae</taxon>
        <taxon>Rousettus</taxon>
    </lineage>
</organism>
<dbReference type="InterPro" id="IPR001909">
    <property type="entry name" value="KRAB"/>
</dbReference>
<evidence type="ECO:0000256" key="11">
    <source>
        <dbReference type="PROSITE-ProRule" id="PRU00042"/>
    </source>
</evidence>
<evidence type="ECO:0000256" key="8">
    <source>
        <dbReference type="ARBA" id="ARBA00023125"/>
    </source>
</evidence>
<keyword evidence="3" id="KW-0479">Metal-binding</keyword>
<dbReference type="GO" id="GO:0000981">
    <property type="term" value="F:DNA-binding transcription factor activity, RNA polymerase II-specific"/>
    <property type="evidence" value="ECO:0007669"/>
    <property type="project" value="TreeGrafter"/>
</dbReference>
<dbReference type="EMBL" id="JACASE010000014">
    <property type="protein sequence ID" value="KAF6412511.1"/>
    <property type="molecule type" value="Genomic_DNA"/>
</dbReference>
<dbReference type="CDD" id="cd07765">
    <property type="entry name" value="KRAB_A-box"/>
    <property type="match status" value="1"/>
</dbReference>
<reference evidence="15 16" key="1">
    <citation type="journal article" date="2020" name="Nature">
        <title>Six reference-quality genomes reveal evolution of bat adaptations.</title>
        <authorList>
            <person name="Jebb D."/>
            <person name="Huang Z."/>
            <person name="Pippel M."/>
            <person name="Hughes G.M."/>
            <person name="Lavrichenko K."/>
            <person name="Devanna P."/>
            <person name="Winkler S."/>
            <person name="Jermiin L.S."/>
            <person name="Skirmuntt E.C."/>
            <person name="Katzourakis A."/>
            <person name="Burkitt-Gray L."/>
            <person name="Ray D.A."/>
            <person name="Sullivan K.A.M."/>
            <person name="Roscito J.G."/>
            <person name="Kirilenko B.M."/>
            <person name="Davalos L.M."/>
            <person name="Corthals A.P."/>
            <person name="Power M.L."/>
            <person name="Jones G."/>
            <person name="Ransome R.D."/>
            <person name="Dechmann D.K.N."/>
            <person name="Locatelli A.G."/>
            <person name="Puechmaille S.J."/>
            <person name="Fedrigo O."/>
            <person name="Jarvis E.D."/>
            <person name="Hiller M."/>
            <person name="Vernes S.C."/>
            <person name="Myers E.W."/>
            <person name="Teeling E.C."/>
        </authorList>
    </citation>
    <scope>NUCLEOTIDE SEQUENCE [LARGE SCALE GENOMIC DNA]</scope>
    <source>
        <strain evidence="15">MRouAeg1</strain>
        <tissue evidence="15">Muscle</tissue>
    </source>
</reference>
<feature type="domain" description="C2H2-type" evidence="13">
    <location>
        <begin position="341"/>
        <end position="368"/>
    </location>
</feature>
<dbReference type="SUPFAM" id="SSF57667">
    <property type="entry name" value="beta-beta-alpha zinc fingers"/>
    <property type="match status" value="4"/>
</dbReference>
<evidence type="ECO:0000256" key="2">
    <source>
        <dbReference type="ARBA" id="ARBA00006991"/>
    </source>
</evidence>
<dbReference type="SUPFAM" id="SSF109640">
    <property type="entry name" value="KRAB domain (Kruppel-associated box)"/>
    <property type="match status" value="1"/>
</dbReference>
<comment type="subcellular location">
    <subcellularLocation>
        <location evidence="1">Nucleus</location>
    </subcellularLocation>
</comment>
<dbReference type="FunFam" id="3.30.160.60:FF:000180">
    <property type="entry name" value="Zinc finger protein 689"/>
    <property type="match status" value="1"/>
</dbReference>
<dbReference type="Gene3D" id="6.10.140.140">
    <property type="match status" value="1"/>
</dbReference>
<comment type="similarity">
    <text evidence="2">Belongs to the krueppel C2H2-type zinc-finger protein family.</text>
</comment>
<feature type="domain" description="C2H2-type" evidence="13">
    <location>
        <begin position="369"/>
        <end position="396"/>
    </location>
</feature>
<dbReference type="GO" id="GO:0005634">
    <property type="term" value="C:nucleus"/>
    <property type="evidence" value="ECO:0007669"/>
    <property type="project" value="UniProtKB-SubCell"/>
</dbReference>
<feature type="domain" description="KRAB" evidence="14">
    <location>
        <begin position="9"/>
        <end position="80"/>
    </location>
</feature>
<evidence type="ECO:0000313" key="16">
    <source>
        <dbReference type="Proteomes" id="UP000593571"/>
    </source>
</evidence>
<dbReference type="InterPro" id="IPR013087">
    <property type="entry name" value="Znf_C2H2_type"/>
</dbReference>
<dbReference type="PROSITE" id="PS00028">
    <property type="entry name" value="ZINC_FINGER_C2H2_1"/>
    <property type="match status" value="7"/>
</dbReference>
<dbReference type="GO" id="GO:0008270">
    <property type="term" value="F:zinc ion binding"/>
    <property type="evidence" value="ECO:0007669"/>
    <property type="project" value="UniProtKB-KW"/>
</dbReference>
<dbReference type="PANTHER" id="PTHR24394:SF48">
    <property type="entry name" value="ZINC FINGER PROTEIN 771"/>
    <property type="match status" value="1"/>
</dbReference>
<keyword evidence="5 11" id="KW-0863">Zinc-finger</keyword>
<dbReference type="SMART" id="SM00355">
    <property type="entry name" value="ZnF_C2H2"/>
    <property type="match status" value="8"/>
</dbReference>
<dbReference type="PROSITE" id="PS50157">
    <property type="entry name" value="ZINC_FINGER_C2H2_2"/>
    <property type="match status" value="7"/>
</dbReference>
<dbReference type="Pfam" id="PF01352">
    <property type="entry name" value="KRAB"/>
    <property type="match status" value="1"/>
</dbReference>
<keyword evidence="4" id="KW-0677">Repeat</keyword>
<evidence type="ECO:0000256" key="4">
    <source>
        <dbReference type="ARBA" id="ARBA00022737"/>
    </source>
</evidence>
<dbReference type="GO" id="GO:0003677">
    <property type="term" value="F:DNA binding"/>
    <property type="evidence" value="ECO:0007669"/>
    <property type="project" value="UniProtKB-KW"/>
</dbReference>
<feature type="region of interest" description="Disordered" evidence="12">
    <location>
        <begin position="417"/>
        <end position="442"/>
    </location>
</feature>
<keyword evidence="7" id="KW-0805">Transcription regulation</keyword>
<feature type="domain" description="C2H2-type" evidence="13">
    <location>
        <begin position="257"/>
        <end position="284"/>
    </location>
</feature>
<evidence type="ECO:0000256" key="12">
    <source>
        <dbReference type="SAM" id="MobiDB-lite"/>
    </source>
</evidence>